<keyword evidence="2" id="KW-0479">Metal-binding</keyword>
<dbReference type="Gene3D" id="2.40.40.20">
    <property type="match status" value="1"/>
</dbReference>
<keyword evidence="3" id="KW-0408">Iron</keyword>
<evidence type="ECO:0000256" key="4">
    <source>
        <dbReference type="ARBA" id="ARBA00023014"/>
    </source>
</evidence>
<name>A0A2T1KJR3_9GAMM</name>
<dbReference type="GO" id="GO:0043546">
    <property type="term" value="F:molybdopterin cofactor binding"/>
    <property type="evidence" value="ECO:0007669"/>
    <property type="project" value="InterPro"/>
</dbReference>
<accession>A0A2T1KJR3</accession>
<dbReference type="CDD" id="cd02782">
    <property type="entry name" value="MopB_CT_1"/>
    <property type="match status" value="1"/>
</dbReference>
<keyword evidence="7" id="KW-1185">Reference proteome</keyword>
<evidence type="ECO:0000259" key="5">
    <source>
        <dbReference type="PROSITE" id="PS51669"/>
    </source>
</evidence>
<protein>
    <submittedName>
        <fullName evidence="6">Dehydrogenase</fullName>
    </submittedName>
</protein>
<dbReference type="SUPFAM" id="SSF53706">
    <property type="entry name" value="Formate dehydrogenase/DMSO reductase, domains 1-3"/>
    <property type="match status" value="1"/>
</dbReference>
<evidence type="ECO:0000313" key="7">
    <source>
        <dbReference type="Proteomes" id="UP000238385"/>
    </source>
</evidence>
<dbReference type="Pfam" id="PF01568">
    <property type="entry name" value="Molydop_binding"/>
    <property type="match status" value="1"/>
</dbReference>
<proteinExistence type="inferred from homology"/>
<sequence length="764" mass="83880">MQNGIHYRTCHLCEAMCGVAIEVQKGKIASIKGDEQDPLSQGHICPKAVALQDLHEDPERLRKPVRKTADGWQEMSWDEAFDLVASRLHQVRSEHGKNSVGVYLGNPNVHNHGALMTTLPFLRAIGTQNRFSATSNDQLPHMLASLEMFGHQILFPIPDIDNTDLFICIGANPMASNGSLMTVPDIRGRLKALKQRSGKLVVIDPRRTETAKLADEFHFVRPGTDALVLMAMVYTLFDEKLVNPGAAERLIRDVDLLHLACLSFAPDAVAEHTGLSAEAIRQLARDLAGTRKAALYTRMGTSTQAFGGTTTWLAYCLNILTGKLDIPGGVLFTQPAVDLVALGAMSGQSGHFGKRHSRVRKLPEFAGEYPASTMADEILTTGEGQVRAFVTVAGNPVLSSPNGQRLDQALEGLDFMVSVDYYLNETTRHADVILPPTAALERSHYDLIFSLFAVRNVAKYSEALFEPGSETRHDWQILLELAHRLEQARKGGRLPWRAELGWQAFKRLGPDPILDVMLRTGPYGANLGKASKLVQPALDLIMGILPKRHPLQSLVKLSPLNRRWQNLPKGLSLSTLKDYPSGVDLGPLQPSLPDRLFTRDGKVQLAPRRYLADVERLKALLEQPPSNGLRLIGRRHVRSNNSWMHNSKRLVKGKNRCTLMIHPEDAAKQNLSDGKQAQIFSGGRSVVLPVEITEDIMPGVVSIPHGWGHDRPGTGQSVASAHAGASINDVLDDAEVDPVSGTSVLNGQVVEVKVWQTEAQREPA</sequence>
<dbReference type="RefSeq" id="WP_106670168.1">
    <property type="nucleotide sequence ID" value="NZ_BMFE01000001.1"/>
</dbReference>
<feature type="domain" description="4Fe-4S Mo/W bis-MGD-type" evidence="5">
    <location>
        <begin position="3"/>
        <end position="59"/>
    </location>
</feature>
<gene>
    <name evidence="6" type="ORF">C7H08_02525</name>
</gene>
<dbReference type="SMART" id="SM00926">
    <property type="entry name" value="Molybdop_Fe4S4"/>
    <property type="match status" value="1"/>
</dbReference>
<evidence type="ECO:0000256" key="2">
    <source>
        <dbReference type="ARBA" id="ARBA00022723"/>
    </source>
</evidence>
<evidence type="ECO:0000313" key="6">
    <source>
        <dbReference type="EMBL" id="PSF10384.1"/>
    </source>
</evidence>
<comment type="similarity">
    <text evidence="1">Belongs to the prokaryotic molybdopterin-containing oxidoreductase family.</text>
</comment>
<dbReference type="GO" id="GO:0051536">
    <property type="term" value="F:iron-sulfur cluster binding"/>
    <property type="evidence" value="ECO:0007669"/>
    <property type="project" value="UniProtKB-KW"/>
</dbReference>
<dbReference type="InterPro" id="IPR050612">
    <property type="entry name" value="Prok_Mopterin_Oxidored"/>
</dbReference>
<evidence type="ECO:0000256" key="3">
    <source>
        <dbReference type="ARBA" id="ARBA00023004"/>
    </source>
</evidence>
<dbReference type="InterPro" id="IPR006656">
    <property type="entry name" value="Mopterin_OxRdtase"/>
</dbReference>
<dbReference type="Gene3D" id="2.20.25.90">
    <property type="entry name" value="ADC-like domains"/>
    <property type="match status" value="1"/>
</dbReference>
<dbReference type="GO" id="GO:0016491">
    <property type="term" value="F:oxidoreductase activity"/>
    <property type="evidence" value="ECO:0007669"/>
    <property type="project" value="InterPro"/>
</dbReference>
<dbReference type="PANTHER" id="PTHR43742">
    <property type="entry name" value="TRIMETHYLAMINE-N-OXIDE REDUCTASE"/>
    <property type="match status" value="1"/>
</dbReference>
<dbReference type="InterPro" id="IPR009010">
    <property type="entry name" value="Asp_de-COase-like_dom_sf"/>
</dbReference>
<dbReference type="Pfam" id="PF00384">
    <property type="entry name" value="Molybdopterin"/>
    <property type="match status" value="1"/>
</dbReference>
<dbReference type="EMBL" id="PXNN01000003">
    <property type="protein sequence ID" value="PSF10384.1"/>
    <property type="molecule type" value="Genomic_DNA"/>
</dbReference>
<dbReference type="AlphaFoldDB" id="A0A2T1KJR3"/>
<dbReference type="Proteomes" id="UP000238385">
    <property type="component" value="Unassembled WGS sequence"/>
</dbReference>
<comment type="caution">
    <text evidence="6">The sequence shown here is derived from an EMBL/GenBank/DDBJ whole genome shotgun (WGS) entry which is preliminary data.</text>
</comment>
<dbReference type="PANTHER" id="PTHR43742:SF2">
    <property type="entry name" value="ASSIMILATORY NITRATE REDUCTASE CATALYTIC SUBUNIT"/>
    <property type="match status" value="1"/>
</dbReference>
<dbReference type="SUPFAM" id="SSF50692">
    <property type="entry name" value="ADC-like"/>
    <property type="match status" value="1"/>
</dbReference>
<dbReference type="Gene3D" id="3.40.228.10">
    <property type="entry name" value="Dimethylsulfoxide Reductase, domain 2"/>
    <property type="match status" value="1"/>
</dbReference>
<dbReference type="InterPro" id="IPR006657">
    <property type="entry name" value="MoPterin_dinucl-bd_dom"/>
</dbReference>
<organism evidence="6 7">
    <name type="scientific">Marinobacter halophilus</name>
    <dbReference type="NCBI Taxonomy" id="1323740"/>
    <lineage>
        <taxon>Bacteria</taxon>
        <taxon>Pseudomonadati</taxon>
        <taxon>Pseudomonadota</taxon>
        <taxon>Gammaproteobacteria</taxon>
        <taxon>Pseudomonadales</taxon>
        <taxon>Marinobacteraceae</taxon>
        <taxon>Marinobacter</taxon>
    </lineage>
</organism>
<dbReference type="Pfam" id="PF04879">
    <property type="entry name" value="Molybdop_Fe4S4"/>
    <property type="match status" value="1"/>
</dbReference>
<dbReference type="PROSITE" id="PS51669">
    <property type="entry name" value="4FE4S_MOW_BIS_MGD"/>
    <property type="match status" value="1"/>
</dbReference>
<dbReference type="Gene3D" id="3.40.50.740">
    <property type="match status" value="1"/>
</dbReference>
<dbReference type="OrthoDB" id="9815647at2"/>
<dbReference type="InterPro" id="IPR006963">
    <property type="entry name" value="Mopterin_OxRdtase_4Fe-4S_dom"/>
</dbReference>
<dbReference type="GO" id="GO:0046872">
    <property type="term" value="F:metal ion binding"/>
    <property type="evidence" value="ECO:0007669"/>
    <property type="project" value="UniProtKB-KW"/>
</dbReference>
<reference evidence="6 7" key="1">
    <citation type="submission" date="2018-03" db="EMBL/GenBank/DDBJ databases">
        <title>Marinobacter brunus sp. nov., a marine bacterium of Gamma-proteobacteria isolated from the surface seawater of the South China Sea.</title>
        <authorList>
            <person name="Cheng H."/>
            <person name="Wu Y.-H."/>
            <person name="Xamxidin M."/>
            <person name="Xu X.-W."/>
        </authorList>
    </citation>
    <scope>NUCLEOTIDE SEQUENCE [LARGE SCALE GENOMIC DNA]</scope>
    <source>
        <strain evidence="6 7">JCM 30472</strain>
    </source>
</reference>
<evidence type="ECO:0000256" key="1">
    <source>
        <dbReference type="ARBA" id="ARBA00010312"/>
    </source>
</evidence>
<keyword evidence="4" id="KW-0411">Iron-sulfur</keyword>